<dbReference type="AlphaFoldDB" id="A0AA36J7I5"/>
<dbReference type="EMBL" id="CAUJNA010003358">
    <property type="protein sequence ID" value="CAJ1400065.1"/>
    <property type="molecule type" value="Genomic_DNA"/>
</dbReference>
<evidence type="ECO:0000259" key="2">
    <source>
        <dbReference type="PROSITE" id="PS50011"/>
    </source>
</evidence>
<dbReference type="SMART" id="SM00220">
    <property type="entry name" value="S_TKc"/>
    <property type="match status" value="1"/>
</dbReference>
<feature type="domain" description="Protein kinase" evidence="2">
    <location>
        <begin position="19"/>
        <end position="285"/>
    </location>
</feature>
<gene>
    <name evidence="3" type="ORF">EVOR1521_LOCUS23488</name>
</gene>
<sequence>MDDSEENLFLRLQDSEGIAEVHDLLGTGSFSFVFRCTVHGLDEPVAVKVLKNKDMLPGRGRESEFIQGLRHPNLVNVLGIFEGDVHYVILELCEGGSLQDVIHRDGLWPTVPLAHRLRAGYDIAAALDFLHQQDILHRDVKSGNAFLLTPLQEGEAIPTVKLGDMGFARPVSDFDMMTQGVGTLRYMAPEVLNSGEYNCQADVFSFGILLHEILSGEIPFGSRNEASLCLLIMGGHRPPEEAIPPDFGDQDRHNQLWAILQACWAEDADERPTAGGAAGLIHGLLC</sequence>
<evidence type="ECO:0000313" key="3">
    <source>
        <dbReference type="EMBL" id="CAJ1400065.1"/>
    </source>
</evidence>
<dbReference type="PANTHER" id="PTHR44329">
    <property type="entry name" value="SERINE/THREONINE-PROTEIN KINASE TNNI3K-RELATED"/>
    <property type="match status" value="1"/>
</dbReference>
<dbReference type="SUPFAM" id="SSF56112">
    <property type="entry name" value="Protein kinase-like (PK-like)"/>
    <property type="match status" value="1"/>
</dbReference>
<comment type="caution">
    <text evidence="3">The sequence shown here is derived from an EMBL/GenBank/DDBJ whole genome shotgun (WGS) entry which is preliminary data.</text>
</comment>
<name>A0AA36J7I5_9DINO</name>
<evidence type="ECO:0000313" key="4">
    <source>
        <dbReference type="Proteomes" id="UP001178507"/>
    </source>
</evidence>
<protein>
    <recommendedName>
        <fullName evidence="2">Protein kinase domain-containing protein</fullName>
    </recommendedName>
</protein>
<dbReference type="PIRSF" id="PIRSF000654">
    <property type="entry name" value="Integrin-linked_kinase"/>
    <property type="match status" value="1"/>
</dbReference>
<dbReference type="Gene3D" id="1.10.510.10">
    <property type="entry name" value="Transferase(Phosphotransferase) domain 1"/>
    <property type="match status" value="1"/>
</dbReference>
<dbReference type="Proteomes" id="UP001178507">
    <property type="component" value="Unassembled WGS sequence"/>
</dbReference>
<organism evidence="3 4">
    <name type="scientific">Effrenium voratum</name>
    <dbReference type="NCBI Taxonomy" id="2562239"/>
    <lineage>
        <taxon>Eukaryota</taxon>
        <taxon>Sar</taxon>
        <taxon>Alveolata</taxon>
        <taxon>Dinophyceae</taxon>
        <taxon>Suessiales</taxon>
        <taxon>Symbiodiniaceae</taxon>
        <taxon>Effrenium</taxon>
    </lineage>
</organism>
<dbReference type="InterPro" id="IPR000719">
    <property type="entry name" value="Prot_kinase_dom"/>
</dbReference>
<dbReference type="Pfam" id="PF00069">
    <property type="entry name" value="Pkinase"/>
    <property type="match status" value="1"/>
</dbReference>
<dbReference type="InterPro" id="IPR051681">
    <property type="entry name" value="Ser/Thr_Kinases-Pseudokinases"/>
</dbReference>
<dbReference type="InterPro" id="IPR017441">
    <property type="entry name" value="Protein_kinase_ATP_BS"/>
</dbReference>
<accession>A0AA36J7I5</accession>
<dbReference type="InterPro" id="IPR011009">
    <property type="entry name" value="Kinase-like_dom_sf"/>
</dbReference>
<keyword evidence="1" id="KW-0547">Nucleotide-binding</keyword>
<dbReference type="GO" id="GO:0004674">
    <property type="term" value="F:protein serine/threonine kinase activity"/>
    <property type="evidence" value="ECO:0007669"/>
    <property type="project" value="TreeGrafter"/>
</dbReference>
<keyword evidence="4" id="KW-1185">Reference proteome</keyword>
<dbReference type="PROSITE" id="PS50011">
    <property type="entry name" value="PROTEIN_KINASE_DOM"/>
    <property type="match status" value="1"/>
</dbReference>
<feature type="binding site" evidence="1">
    <location>
        <position position="48"/>
    </location>
    <ligand>
        <name>ATP</name>
        <dbReference type="ChEBI" id="CHEBI:30616"/>
    </ligand>
</feature>
<proteinExistence type="predicted"/>
<evidence type="ECO:0000256" key="1">
    <source>
        <dbReference type="PROSITE-ProRule" id="PRU10141"/>
    </source>
</evidence>
<dbReference type="PROSITE" id="PS00107">
    <property type="entry name" value="PROTEIN_KINASE_ATP"/>
    <property type="match status" value="1"/>
</dbReference>
<reference evidence="3" key="1">
    <citation type="submission" date="2023-08" db="EMBL/GenBank/DDBJ databases">
        <authorList>
            <person name="Chen Y."/>
            <person name="Shah S."/>
            <person name="Dougan E. K."/>
            <person name="Thang M."/>
            <person name="Chan C."/>
        </authorList>
    </citation>
    <scope>NUCLEOTIDE SEQUENCE</scope>
</reference>
<dbReference type="PANTHER" id="PTHR44329:SF289">
    <property type="entry name" value="SERINE_THREONINE-PROTEIN KINASE VIK"/>
    <property type="match status" value="1"/>
</dbReference>
<keyword evidence="1" id="KW-0067">ATP-binding</keyword>
<dbReference type="GO" id="GO:0005524">
    <property type="term" value="F:ATP binding"/>
    <property type="evidence" value="ECO:0007669"/>
    <property type="project" value="UniProtKB-UniRule"/>
</dbReference>